<keyword evidence="7" id="KW-1185">Reference proteome</keyword>
<feature type="chain" id="PRO_5035554365" evidence="3">
    <location>
        <begin position="22"/>
        <end position="269"/>
    </location>
</feature>
<dbReference type="KEGG" id="lmb:C9I47_1735"/>
<protein>
    <submittedName>
        <fullName evidence="6">Glycine zipper 2TM domain-containing protein</fullName>
    </submittedName>
    <submittedName>
        <fullName evidence="5">Membrane protein</fullName>
    </submittedName>
</protein>
<dbReference type="NCBIfam" id="NF008437">
    <property type="entry name" value="PRK11280.1"/>
    <property type="match status" value="1"/>
</dbReference>
<dbReference type="EMBL" id="CP029843">
    <property type="protein sequence ID" value="AWV07424.1"/>
    <property type="molecule type" value="Genomic_DNA"/>
</dbReference>
<dbReference type="PANTHER" id="PTHR35603:SF2">
    <property type="entry name" value="OUTER MEMBRANE LIPOPROTEIN"/>
    <property type="match status" value="1"/>
</dbReference>
<dbReference type="AlphaFoldDB" id="A0A2U9T970"/>
<feature type="signal peptide" evidence="3">
    <location>
        <begin position="1"/>
        <end position="21"/>
    </location>
</feature>
<evidence type="ECO:0000256" key="1">
    <source>
        <dbReference type="ARBA" id="ARBA00004370"/>
    </source>
</evidence>
<name>A0A2U9T970_9GAMM</name>
<organism evidence="5 7">
    <name type="scientific">Marilutibacter maris</name>
    <dbReference type="NCBI Taxonomy" id="1605891"/>
    <lineage>
        <taxon>Bacteria</taxon>
        <taxon>Pseudomonadati</taxon>
        <taxon>Pseudomonadota</taxon>
        <taxon>Gammaproteobacteria</taxon>
        <taxon>Lysobacterales</taxon>
        <taxon>Lysobacteraceae</taxon>
        <taxon>Marilutibacter</taxon>
    </lineage>
</organism>
<feature type="domain" description="Glycine zipper 2TM" evidence="4">
    <location>
        <begin position="118"/>
        <end position="158"/>
    </location>
</feature>
<dbReference type="Pfam" id="PF05433">
    <property type="entry name" value="Rick_17kDa_Anti"/>
    <property type="match status" value="1"/>
</dbReference>
<dbReference type="RefSeq" id="WP_111266530.1">
    <property type="nucleotide sequence ID" value="NZ_CP029843.1"/>
</dbReference>
<evidence type="ECO:0000313" key="5">
    <source>
        <dbReference type="EMBL" id="AWV07424.1"/>
    </source>
</evidence>
<keyword evidence="3" id="KW-0732">Signal</keyword>
<evidence type="ECO:0000313" key="6">
    <source>
        <dbReference type="EMBL" id="KAB8180689.1"/>
    </source>
</evidence>
<dbReference type="EMBL" id="VICD02000209">
    <property type="protein sequence ID" value="KAB8180689.1"/>
    <property type="molecule type" value="Genomic_DNA"/>
</dbReference>
<dbReference type="GO" id="GO:0019867">
    <property type="term" value="C:outer membrane"/>
    <property type="evidence" value="ECO:0007669"/>
    <property type="project" value="InterPro"/>
</dbReference>
<reference evidence="6 8" key="2">
    <citation type="submission" date="2019-10" db="EMBL/GenBank/DDBJ databases">
        <title>Lysobacter alkalisoli sp. nov., isolated from saline-alkaline soil.</title>
        <authorList>
            <person name="Sun J.-Q."/>
        </authorList>
    </citation>
    <scope>NUCLEOTIDE SEQUENCE [LARGE SCALE GENOMIC DNA]</scope>
    <source>
        <strain evidence="6 8">KCTC 42381</strain>
    </source>
</reference>
<comment type="subcellular location">
    <subcellularLocation>
        <location evidence="1">Membrane</location>
    </subcellularLocation>
</comment>
<keyword evidence="2" id="KW-0472">Membrane</keyword>
<evidence type="ECO:0000259" key="4">
    <source>
        <dbReference type="Pfam" id="PF05433"/>
    </source>
</evidence>
<dbReference type="Proteomes" id="UP000320431">
    <property type="component" value="Unassembled WGS sequence"/>
</dbReference>
<dbReference type="OrthoDB" id="9132795at2"/>
<sequence>MNKSMLAVALASLLVGGIAVAAYQSFAGGDRGDAPGAPLDAAASLDGAGSDDAASLDTGRVDFAEVLAVEPVTEKQKLYATVTGSEPVRETSTTSQPREVCEDVVVQERLPERDGNVGGTVAGAIIGGVIGNQVGGGNGRKVATAAGAAAGGYIGNRIDRNHEGGKVVDRVERQCHTVTDTSQNTRVVGYEVAYRAPDGSTGSKRMSSKPGDRILLGDEDAVIGYDVTYSFDGQERTVRMDQEPGDRLPVIDGKVVTQTADAAEPVSRG</sequence>
<proteinExistence type="predicted"/>
<reference evidence="5 7" key="1">
    <citation type="submission" date="2018-05" db="EMBL/GenBank/DDBJ databases">
        <title>The complete genome of Lysobacter maris HZ9B, a marine bacterium antagonistic against terrestrial plant pathogens.</title>
        <authorList>
            <person name="Zhang X.-Q."/>
        </authorList>
    </citation>
    <scope>NUCLEOTIDE SEQUENCE [LARGE SCALE GENOMIC DNA]</scope>
    <source>
        <strain evidence="5 7">HZ9B</strain>
    </source>
</reference>
<evidence type="ECO:0000313" key="7">
    <source>
        <dbReference type="Proteomes" id="UP000249447"/>
    </source>
</evidence>
<accession>A0A2U9T970</accession>
<dbReference type="PANTHER" id="PTHR35603">
    <property type="match status" value="1"/>
</dbReference>
<dbReference type="Proteomes" id="UP000249447">
    <property type="component" value="Chromosome"/>
</dbReference>
<evidence type="ECO:0000256" key="3">
    <source>
        <dbReference type="SAM" id="SignalP"/>
    </source>
</evidence>
<gene>
    <name evidence="5" type="ORF">C9I47_1735</name>
    <name evidence="6" type="ORF">FKV24_012235</name>
</gene>
<dbReference type="InterPro" id="IPR008816">
    <property type="entry name" value="Gly_zipper_2TM_dom"/>
</dbReference>
<evidence type="ECO:0000313" key="8">
    <source>
        <dbReference type="Proteomes" id="UP000320431"/>
    </source>
</evidence>
<dbReference type="InterPro" id="IPR051407">
    <property type="entry name" value="Bact_OM_lipoprot/Surf_antigen"/>
</dbReference>
<evidence type="ECO:0000256" key="2">
    <source>
        <dbReference type="ARBA" id="ARBA00023136"/>
    </source>
</evidence>